<keyword evidence="3" id="KW-1185">Reference proteome</keyword>
<evidence type="ECO:0000313" key="2">
    <source>
        <dbReference type="EMBL" id="AWB33518.1"/>
    </source>
</evidence>
<feature type="transmembrane region" description="Helical" evidence="1">
    <location>
        <begin position="210"/>
        <end position="227"/>
    </location>
</feature>
<dbReference type="AlphaFoldDB" id="A0A2R4XIA5"/>
<dbReference type="Proteomes" id="UP000244571">
    <property type="component" value="Chromosome"/>
</dbReference>
<sequence length="480" mass="53916">MSLPRSRRDSDVDAIETTTSVTDPGWTWHEYAPGCRVLHCPGKRQYWVFGLKWLPTVGARSRKLLLRQLRRERIRWWAGPQTGAGTVGFLPHAPKGSIREAHGHSAAVQYASQRPVGAHMLILRLQGGRHWVVAVSEGNVLSQTDCWVDSQEQVQDIESSIRQRFINLQIDQHDLPESDLSSASALDFLRNPRADSRATLRRLRTFPAKWILLLALVTLCLIAWVRWAPSVDGRGSHRESAHHQLHIPPNEKAVIELITPADVSRVAQIWNGLPVDPPGWLLERVFCDWGLRTVDCRAIYSRQAPGVTNLHLSSVVEAGWQIVPSSIDRTEAVRSLPYRPRRLRHDELSSQPVEKEAGSGWLTSLQDLSAFTYSIELSQPVPVIDLISANVADELGSHSQTDGTGAYDGDGRPASSLPAQRLQRRMIRLSLPLRHLSRVESLPVLVRWKSMHLEVLSPSLEQSRTTRLRAYLEGDLIDVS</sequence>
<keyword evidence="1" id="KW-0472">Membrane</keyword>
<dbReference type="EMBL" id="CP028901">
    <property type="protein sequence ID" value="AWB33518.1"/>
    <property type="molecule type" value="Genomic_DNA"/>
</dbReference>
<gene>
    <name evidence="2" type="ORF">DBV39_07125</name>
</gene>
<dbReference type="KEGG" id="boz:DBV39_07125"/>
<keyword evidence="1" id="KW-1133">Transmembrane helix</keyword>
<keyword evidence="1" id="KW-0812">Transmembrane</keyword>
<evidence type="ECO:0008006" key="4">
    <source>
        <dbReference type="Google" id="ProtNLM"/>
    </source>
</evidence>
<organism evidence="2 3">
    <name type="scientific">Orrella marina</name>
    <dbReference type="NCBI Taxonomy" id="2163011"/>
    <lineage>
        <taxon>Bacteria</taxon>
        <taxon>Pseudomonadati</taxon>
        <taxon>Pseudomonadota</taxon>
        <taxon>Betaproteobacteria</taxon>
        <taxon>Burkholderiales</taxon>
        <taxon>Alcaligenaceae</taxon>
        <taxon>Orrella</taxon>
    </lineage>
</organism>
<evidence type="ECO:0000313" key="3">
    <source>
        <dbReference type="Proteomes" id="UP000244571"/>
    </source>
</evidence>
<evidence type="ECO:0000256" key="1">
    <source>
        <dbReference type="SAM" id="Phobius"/>
    </source>
</evidence>
<name>A0A2R4XIA5_9BURK</name>
<proteinExistence type="predicted"/>
<accession>A0A2R4XIA5</accession>
<protein>
    <recommendedName>
        <fullName evidence="4">Pilin accessory protein (PilO)</fullName>
    </recommendedName>
</protein>
<reference evidence="2 3" key="1">
    <citation type="submission" date="2018-04" db="EMBL/GenBank/DDBJ databases">
        <title>Bordetella sp. HZ20 isolated from seawater.</title>
        <authorList>
            <person name="Sun C."/>
        </authorList>
    </citation>
    <scope>NUCLEOTIDE SEQUENCE [LARGE SCALE GENOMIC DNA]</scope>
    <source>
        <strain evidence="2 3">HZ20</strain>
    </source>
</reference>